<gene>
    <name evidence="8" type="ORF">QVO10_17780</name>
</gene>
<keyword evidence="5" id="KW-0966">Cell projection</keyword>
<dbReference type="Proteomes" id="UP001167871">
    <property type="component" value="Unassembled WGS sequence"/>
</dbReference>
<dbReference type="Gene3D" id="2.60.40.10">
    <property type="entry name" value="Immunoglobulins"/>
    <property type="match status" value="3"/>
</dbReference>
<comment type="caution">
    <text evidence="8">The sequence shown here is derived from an EMBL/GenBank/DDBJ whole genome shotgun (WGS) entry which is preliminary data.</text>
</comment>
<feature type="signal peptide" evidence="6">
    <location>
        <begin position="1"/>
        <end position="21"/>
    </location>
</feature>
<proteinExistence type="predicted"/>
<keyword evidence="3" id="KW-0963">Cytoplasm</keyword>
<dbReference type="Pfam" id="PF07610">
    <property type="entry name" value="DUF1573"/>
    <property type="match status" value="1"/>
</dbReference>
<keyword evidence="6" id="KW-0732">Signal</keyword>
<reference evidence="8" key="1">
    <citation type="submission" date="2023-06" db="EMBL/GenBank/DDBJ databases">
        <authorList>
            <person name="Zeman M."/>
            <person name="Kubasova T."/>
            <person name="Jahodarova E."/>
            <person name="Nykrynova M."/>
            <person name="Rychlik I."/>
        </authorList>
    </citation>
    <scope>NUCLEOTIDE SEQUENCE</scope>
    <source>
        <strain evidence="8">84_SSukc20</strain>
    </source>
</reference>
<dbReference type="InterPro" id="IPR011467">
    <property type="entry name" value="DUF1573"/>
</dbReference>
<evidence type="ECO:0000256" key="5">
    <source>
        <dbReference type="ARBA" id="ARBA00023273"/>
    </source>
</evidence>
<organism evidence="8 9">
    <name type="scientific">Bacteroides gallinaceum</name>
    <dbReference type="NCBI Taxonomy" id="1462571"/>
    <lineage>
        <taxon>Bacteria</taxon>
        <taxon>Pseudomonadati</taxon>
        <taxon>Bacteroidota</taxon>
        <taxon>Bacteroidia</taxon>
        <taxon>Bacteroidales</taxon>
        <taxon>Bacteroidaceae</taxon>
        <taxon>Bacteroides</taxon>
    </lineage>
</organism>
<name>A0ABT7XAU1_9BACE</name>
<evidence type="ECO:0000256" key="1">
    <source>
        <dbReference type="ARBA" id="ARBA00004138"/>
    </source>
</evidence>
<protein>
    <submittedName>
        <fullName evidence="8">DUF1573 domain-containing protein</fullName>
    </submittedName>
</protein>
<dbReference type="PANTHER" id="PTHR37833">
    <property type="entry name" value="LIPOPROTEIN-RELATED"/>
    <property type="match status" value="1"/>
</dbReference>
<reference evidence="8" key="2">
    <citation type="submission" date="2024-05" db="EMBL/GenBank/DDBJ databases">
        <title>Identification and characterization of horizontal gene transfer across gut microbiota members of farm animals based on homology search.</title>
        <authorList>
            <person name="Schwarzerova J."/>
            <person name="Nykrynova M."/>
            <person name="Jureckova K."/>
            <person name="Cejkova D."/>
            <person name="Rychlik I."/>
        </authorList>
    </citation>
    <scope>NUCLEOTIDE SEQUENCE</scope>
    <source>
        <strain evidence="8">84_SSukc20</strain>
    </source>
</reference>
<dbReference type="InterPro" id="IPR013783">
    <property type="entry name" value="Ig-like_fold"/>
</dbReference>
<evidence type="ECO:0000256" key="4">
    <source>
        <dbReference type="ARBA" id="ARBA00023069"/>
    </source>
</evidence>
<feature type="chain" id="PRO_5046430768" evidence="6">
    <location>
        <begin position="22"/>
        <end position="358"/>
    </location>
</feature>
<dbReference type="PANTHER" id="PTHR37833:SF1">
    <property type="entry name" value="SIGNAL PEPTIDE PROTEIN"/>
    <property type="match status" value="1"/>
</dbReference>
<keyword evidence="9" id="KW-1185">Reference proteome</keyword>
<dbReference type="Pfam" id="PF22544">
    <property type="entry name" value="HYDIN_VesB_CFA65-like_Ig"/>
    <property type="match status" value="1"/>
</dbReference>
<dbReference type="InterPro" id="IPR053879">
    <property type="entry name" value="HYDIN_VesB_CFA65-like_Ig"/>
</dbReference>
<sequence>MKKRILFLFSIMLGVALTAYAQPKITFDREKQDLGYILWRNPTTVTYQFTNTGDKPLVISNVTASCGCVEVDWTKHPIPAGGKGTVSAVFDAEAIGHFYKEVGVYCNASAVPVYLEFNGEVTADAKNYSFTHPYGFGSVHLNQEEIEFENVNKGERPEFTILVANTSSKTYTPVLMHLPPYLSAKATPEVLGRGKNGKIVVTLDTDKLPKLGITRTSVYLSRFPGDKVGSDNEIPVSIALLPDFSKMTAQQKNNPPQLSLSATELEFPPLKPNQKKSQSVVITNTGKSNLEIQDMQVNSIALAVSLKKTVLKPGESTKMKITVLAENLSRVKGTPRVLMITNDPAKPSVTIRVKAKLL</sequence>
<evidence type="ECO:0000313" key="9">
    <source>
        <dbReference type="Proteomes" id="UP001167871"/>
    </source>
</evidence>
<evidence type="ECO:0000256" key="3">
    <source>
        <dbReference type="ARBA" id="ARBA00022490"/>
    </source>
</evidence>
<evidence type="ECO:0000259" key="7">
    <source>
        <dbReference type="Pfam" id="PF22544"/>
    </source>
</evidence>
<evidence type="ECO:0000256" key="6">
    <source>
        <dbReference type="SAM" id="SignalP"/>
    </source>
</evidence>
<feature type="domain" description="HYDIN/VesB/CFA65-like Ig-like" evidence="7">
    <location>
        <begin position="256"/>
        <end position="356"/>
    </location>
</feature>
<evidence type="ECO:0000313" key="8">
    <source>
        <dbReference type="EMBL" id="MDN0051193.1"/>
    </source>
</evidence>
<dbReference type="EMBL" id="JAUEII010000079">
    <property type="protein sequence ID" value="MDN0051193.1"/>
    <property type="molecule type" value="Genomic_DNA"/>
</dbReference>
<dbReference type="RefSeq" id="WP_301935245.1">
    <property type="nucleotide sequence ID" value="NZ_JAUEII010000079.1"/>
</dbReference>
<dbReference type="NCBIfam" id="NF012200">
    <property type="entry name" value="choice_anch_D"/>
    <property type="match status" value="1"/>
</dbReference>
<keyword evidence="4" id="KW-0969">Cilium</keyword>
<evidence type="ECO:0000256" key="2">
    <source>
        <dbReference type="ARBA" id="ARBA00004496"/>
    </source>
</evidence>
<accession>A0ABT7XAU1</accession>
<comment type="subcellular location">
    <subcellularLocation>
        <location evidence="1">Cell projection</location>
        <location evidence="1">Cilium</location>
    </subcellularLocation>
    <subcellularLocation>
        <location evidence="2">Cytoplasm</location>
    </subcellularLocation>
</comment>